<comment type="caution">
    <text evidence="2">The sequence shown here is derived from an EMBL/GenBank/DDBJ whole genome shotgun (WGS) entry which is preliminary data.</text>
</comment>
<dbReference type="PANTHER" id="PTHR43179:SF7">
    <property type="entry name" value="RHAMNOSYLTRANSFERASE WBBL"/>
    <property type="match status" value="1"/>
</dbReference>
<reference evidence="2" key="2">
    <citation type="submission" date="2020-09" db="EMBL/GenBank/DDBJ databases">
        <authorList>
            <person name="Sun Q."/>
            <person name="Kim S."/>
        </authorList>
    </citation>
    <scope>NUCLEOTIDE SEQUENCE</scope>
    <source>
        <strain evidence="2">KCTC 22164</strain>
    </source>
</reference>
<name>A0A918JQF0_9ALTE</name>
<dbReference type="CDD" id="cd04186">
    <property type="entry name" value="GT_2_like_c"/>
    <property type="match status" value="1"/>
</dbReference>
<dbReference type="Gene3D" id="3.90.550.10">
    <property type="entry name" value="Spore Coat Polysaccharide Biosynthesis Protein SpsA, Chain A"/>
    <property type="match status" value="1"/>
</dbReference>
<evidence type="ECO:0000259" key="1">
    <source>
        <dbReference type="Pfam" id="PF00535"/>
    </source>
</evidence>
<dbReference type="Proteomes" id="UP000631300">
    <property type="component" value="Unassembled WGS sequence"/>
</dbReference>
<reference evidence="2" key="1">
    <citation type="journal article" date="2014" name="Int. J. Syst. Evol. Microbiol.">
        <title>Complete genome sequence of Corynebacterium casei LMG S-19264T (=DSM 44701T), isolated from a smear-ripened cheese.</title>
        <authorList>
            <consortium name="US DOE Joint Genome Institute (JGI-PGF)"/>
            <person name="Walter F."/>
            <person name="Albersmeier A."/>
            <person name="Kalinowski J."/>
            <person name="Ruckert C."/>
        </authorList>
    </citation>
    <scope>NUCLEOTIDE SEQUENCE</scope>
    <source>
        <strain evidence="2">KCTC 22164</strain>
    </source>
</reference>
<protein>
    <recommendedName>
        <fullName evidence="1">Glycosyltransferase 2-like domain-containing protein</fullName>
    </recommendedName>
</protein>
<dbReference type="PANTHER" id="PTHR43179">
    <property type="entry name" value="RHAMNOSYLTRANSFERASE WBBL"/>
    <property type="match status" value="1"/>
</dbReference>
<organism evidence="2 3">
    <name type="scientific">Alteromonas halophila</name>
    <dbReference type="NCBI Taxonomy" id="516698"/>
    <lineage>
        <taxon>Bacteria</taxon>
        <taxon>Pseudomonadati</taxon>
        <taxon>Pseudomonadota</taxon>
        <taxon>Gammaproteobacteria</taxon>
        <taxon>Alteromonadales</taxon>
        <taxon>Alteromonadaceae</taxon>
        <taxon>Alteromonas/Salinimonas group</taxon>
        <taxon>Alteromonas</taxon>
    </lineage>
</organism>
<dbReference type="Pfam" id="PF00535">
    <property type="entry name" value="Glycos_transf_2"/>
    <property type="match status" value="1"/>
</dbReference>
<proteinExistence type="predicted"/>
<feature type="domain" description="Glycosyltransferase 2-like" evidence="1">
    <location>
        <begin position="315"/>
        <end position="428"/>
    </location>
</feature>
<dbReference type="SUPFAM" id="SSF53448">
    <property type="entry name" value="Nucleotide-diphospho-sugar transferases"/>
    <property type="match status" value="1"/>
</dbReference>
<gene>
    <name evidence="2" type="ORF">GCM10007391_28730</name>
</gene>
<dbReference type="InterPro" id="IPR029044">
    <property type="entry name" value="Nucleotide-diphossugar_trans"/>
</dbReference>
<evidence type="ECO:0000313" key="2">
    <source>
        <dbReference type="EMBL" id="GGW92599.1"/>
    </source>
</evidence>
<evidence type="ECO:0000313" key="3">
    <source>
        <dbReference type="Proteomes" id="UP000631300"/>
    </source>
</evidence>
<dbReference type="EMBL" id="BMXP01000008">
    <property type="protein sequence ID" value="GGW92599.1"/>
    <property type="molecule type" value="Genomic_DNA"/>
</dbReference>
<sequence>MAKNNGNARTLQAGWYHIKASATELESTVNIRLAQESSLVPLVETSGDWLPNLRYRGYFFTTGGVLHTEGLKTADVERFPAWQVRLRTALREARKKRPAAMLSLLFSSTQTLSDYHQSGCHQRDVLASLSALSVTREQQDSLLIVDGAQPERLNPAMTSDATRRYIIVSFDDICLHPAAPAAIAQAAHRNGFPPILYSQHVGASGECVVKPEFDPVFFATYDFIGPAVFFREDLYQTLLATPCKLSALSLYQMVAKQISAGETPVRIDEFLVMSGRQATVLSEVSTHYQTMKTEASDTAALRQWHYPVTDAPLVSVIVPTYNGLNVLRPCIESLLTATSYPNTEIIVIDNNSDDKDTLNYLSSVATRGVRVIRYPYPFNYSAINNFAASKANGDVLCLLNNDVEVIEPDWLNKMVCWARLSDVGAVGAKLLYGSGRIQHAGVVVGMGNAAGHLHRLEEHEQTHHGHRISQNQMMTAVTAACLVVERTKFDKVGGLDEKHLAVAYNDIDLCLKLNQCGYQTLYCADAVLYHHESVSRGDDLSDDKIKRYMRELRYFQKNWRVKQLKDRTVSKHWDRHMERVPKLTAPVDAFTCSVEKLSS</sequence>
<dbReference type="AlphaFoldDB" id="A0A918JQF0"/>
<dbReference type="InterPro" id="IPR001173">
    <property type="entry name" value="Glyco_trans_2-like"/>
</dbReference>
<keyword evidence="3" id="KW-1185">Reference proteome</keyword>
<accession>A0A918JQF0</accession>